<evidence type="ECO:0000313" key="7">
    <source>
        <dbReference type="EMBL" id="MBB5281980.1"/>
    </source>
</evidence>
<dbReference type="GO" id="GO:0000976">
    <property type="term" value="F:transcription cis-regulatory region binding"/>
    <property type="evidence" value="ECO:0007669"/>
    <property type="project" value="TreeGrafter"/>
</dbReference>
<dbReference type="Proteomes" id="UP000557307">
    <property type="component" value="Unassembled WGS sequence"/>
</dbReference>
<gene>
    <name evidence="7" type="ORF">HNQ92_000101</name>
</gene>
<evidence type="ECO:0000256" key="1">
    <source>
        <dbReference type="ARBA" id="ARBA00022491"/>
    </source>
</evidence>
<evidence type="ECO:0000256" key="3">
    <source>
        <dbReference type="ARBA" id="ARBA00023125"/>
    </source>
</evidence>
<dbReference type="PANTHER" id="PTHR30055:SF175">
    <property type="entry name" value="HTH-TYPE TRANSCRIPTIONAL REPRESSOR KSTR2"/>
    <property type="match status" value="1"/>
</dbReference>
<sequence length="206" mass="24290">MRDRILETAEKLFWRYGVKSVTMDDMARELGISKKTIYQHFADKDAIINEVVGMELSCERSDISQLEIEAQNPVDEMLQASRYLSKELASMNPVLLYDLKKYYPKAWNLFQAHKQQHMMKSIRRNLEQGIALELYRPDLNVEILSRLRLEQVEMAFDPSIFPPSRFSMIDVQMEFLHHFLRGLLTEKGFQLYNHYLEQSAIEPNNP</sequence>
<organism evidence="7 8">
    <name type="scientific">Rhabdobacter roseus</name>
    <dbReference type="NCBI Taxonomy" id="1655419"/>
    <lineage>
        <taxon>Bacteria</taxon>
        <taxon>Pseudomonadati</taxon>
        <taxon>Bacteroidota</taxon>
        <taxon>Cytophagia</taxon>
        <taxon>Cytophagales</taxon>
        <taxon>Cytophagaceae</taxon>
        <taxon>Rhabdobacter</taxon>
    </lineage>
</organism>
<dbReference type="PANTHER" id="PTHR30055">
    <property type="entry name" value="HTH-TYPE TRANSCRIPTIONAL REGULATOR RUTR"/>
    <property type="match status" value="1"/>
</dbReference>
<dbReference type="Pfam" id="PF00440">
    <property type="entry name" value="TetR_N"/>
    <property type="match status" value="1"/>
</dbReference>
<evidence type="ECO:0000256" key="2">
    <source>
        <dbReference type="ARBA" id="ARBA00023015"/>
    </source>
</evidence>
<evidence type="ECO:0000256" key="4">
    <source>
        <dbReference type="ARBA" id="ARBA00023163"/>
    </source>
</evidence>
<dbReference type="InterPro" id="IPR009057">
    <property type="entry name" value="Homeodomain-like_sf"/>
</dbReference>
<dbReference type="GO" id="GO:0003700">
    <property type="term" value="F:DNA-binding transcription factor activity"/>
    <property type="evidence" value="ECO:0007669"/>
    <property type="project" value="TreeGrafter"/>
</dbReference>
<name>A0A840TPK4_9BACT</name>
<keyword evidence="4" id="KW-0804">Transcription</keyword>
<keyword evidence="1" id="KW-0678">Repressor</keyword>
<evidence type="ECO:0000313" key="8">
    <source>
        <dbReference type="Proteomes" id="UP000557307"/>
    </source>
</evidence>
<dbReference type="RefSeq" id="WP_184169368.1">
    <property type="nucleotide sequence ID" value="NZ_JACHGF010000001.1"/>
</dbReference>
<keyword evidence="2" id="KW-0805">Transcription regulation</keyword>
<comment type="caution">
    <text evidence="7">The sequence shown here is derived from an EMBL/GenBank/DDBJ whole genome shotgun (WGS) entry which is preliminary data.</text>
</comment>
<dbReference type="AlphaFoldDB" id="A0A840TPK4"/>
<evidence type="ECO:0000256" key="5">
    <source>
        <dbReference type="PROSITE-ProRule" id="PRU00335"/>
    </source>
</evidence>
<keyword evidence="3 5" id="KW-0238">DNA-binding</keyword>
<evidence type="ECO:0000259" key="6">
    <source>
        <dbReference type="PROSITE" id="PS50977"/>
    </source>
</evidence>
<feature type="domain" description="HTH tetR-type" evidence="6">
    <location>
        <begin position="1"/>
        <end position="59"/>
    </location>
</feature>
<reference evidence="7 8" key="1">
    <citation type="submission" date="2020-08" db="EMBL/GenBank/DDBJ databases">
        <title>Genomic Encyclopedia of Type Strains, Phase IV (KMG-IV): sequencing the most valuable type-strain genomes for metagenomic binning, comparative biology and taxonomic classification.</title>
        <authorList>
            <person name="Goeker M."/>
        </authorList>
    </citation>
    <scope>NUCLEOTIDE SEQUENCE [LARGE SCALE GENOMIC DNA]</scope>
    <source>
        <strain evidence="7 8">DSM 105074</strain>
    </source>
</reference>
<dbReference type="PRINTS" id="PR00455">
    <property type="entry name" value="HTHTETR"/>
</dbReference>
<dbReference type="PROSITE" id="PS50977">
    <property type="entry name" value="HTH_TETR_2"/>
    <property type="match status" value="1"/>
</dbReference>
<accession>A0A840TPK4</accession>
<dbReference type="Gene3D" id="1.10.357.10">
    <property type="entry name" value="Tetracycline Repressor, domain 2"/>
    <property type="match status" value="1"/>
</dbReference>
<proteinExistence type="predicted"/>
<dbReference type="InterPro" id="IPR001647">
    <property type="entry name" value="HTH_TetR"/>
</dbReference>
<dbReference type="InterPro" id="IPR050109">
    <property type="entry name" value="HTH-type_TetR-like_transc_reg"/>
</dbReference>
<feature type="DNA-binding region" description="H-T-H motif" evidence="5">
    <location>
        <begin position="22"/>
        <end position="41"/>
    </location>
</feature>
<dbReference type="SUPFAM" id="SSF46689">
    <property type="entry name" value="Homeodomain-like"/>
    <property type="match status" value="1"/>
</dbReference>
<keyword evidence="8" id="KW-1185">Reference proteome</keyword>
<dbReference type="EMBL" id="JACHGF010000001">
    <property type="protein sequence ID" value="MBB5281980.1"/>
    <property type="molecule type" value="Genomic_DNA"/>
</dbReference>
<protein>
    <submittedName>
        <fullName evidence="7">AcrR family transcriptional regulator</fullName>
    </submittedName>
</protein>